<organism evidence="9 10">
    <name type="scientific">Oceanispirochaeta crateris</name>
    <dbReference type="NCBI Taxonomy" id="2518645"/>
    <lineage>
        <taxon>Bacteria</taxon>
        <taxon>Pseudomonadati</taxon>
        <taxon>Spirochaetota</taxon>
        <taxon>Spirochaetia</taxon>
        <taxon>Spirochaetales</taxon>
        <taxon>Spirochaetaceae</taxon>
        <taxon>Oceanispirochaeta</taxon>
    </lineage>
</organism>
<dbReference type="InterPro" id="IPR051125">
    <property type="entry name" value="ABC-4/HrtB_transporter"/>
</dbReference>
<accession>A0A5C1QLU6</accession>
<evidence type="ECO:0000259" key="7">
    <source>
        <dbReference type="Pfam" id="PF02687"/>
    </source>
</evidence>
<keyword evidence="10" id="KW-1185">Reference proteome</keyword>
<dbReference type="OrthoDB" id="9784014at2"/>
<feature type="transmembrane region" description="Helical" evidence="6">
    <location>
        <begin position="263"/>
        <end position="282"/>
    </location>
</feature>
<evidence type="ECO:0000256" key="6">
    <source>
        <dbReference type="SAM" id="Phobius"/>
    </source>
</evidence>
<feature type="transmembrane region" description="Helical" evidence="6">
    <location>
        <begin position="330"/>
        <end position="360"/>
    </location>
</feature>
<keyword evidence="2" id="KW-1003">Cell membrane</keyword>
<sequence>MFKLAFQSLINRKNVLILIYISLTLSVLLFLGVQRVKDISKNSFSRTISGTDLIIGARTGQVNLILYSVFHIGNAVNNMGYDSYLDLTQHDDVAWSVPLSLGDSHKGFRVVGTTVDYFYYYTYGKKTPLEFAEGEEFKDLFSVVLGAAVAHDLGYEIGDSIVVNHGAGTVTLSSHDNMPFYVSGILEPTGTPVDKSLFIPLEGISAIHIGWETGVQARNVTKEQALRVDLTPKSITAALVGLQNRGSAFRYQREVNNYSKEPLLAILPGAALYELWSLMGVAEKALTFLSGAVVLIGLISLLSAQLAVLNQRRREMALLRSLGATPGRIFFMLFMESTIMTAAGCLSGLGLLYLLQIVTFRLFRTSGFYLDLTAPSSREWFLLAITLVAGILTGLIPAIATYKKSLSDGMSIRS</sequence>
<evidence type="ECO:0000256" key="2">
    <source>
        <dbReference type="ARBA" id="ARBA00022475"/>
    </source>
</evidence>
<evidence type="ECO:0000256" key="3">
    <source>
        <dbReference type="ARBA" id="ARBA00022692"/>
    </source>
</evidence>
<dbReference type="EMBL" id="CP036150">
    <property type="protein sequence ID" value="QEN09043.1"/>
    <property type="molecule type" value="Genomic_DNA"/>
</dbReference>
<keyword evidence="4 6" id="KW-1133">Transmembrane helix</keyword>
<proteinExistence type="predicted"/>
<feature type="domain" description="MacB-like periplasmic core" evidence="8">
    <location>
        <begin position="23"/>
        <end position="225"/>
    </location>
</feature>
<reference evidence="9 10" key="1">
    <citation type="submission" date="2019-02" db="EMBL/GenBank/DDBJ databases">
        <title>Complete Genome Sequence and Methylome Analysis of free living Spirochaetas.</title>
        <authorList>
            <person name="Fomenkov A."/>
            <person name="Dubinina G."/>
            <person name="Leshcheva N."/>
            <person name="Mikheeva N."/>
            <person name="Grabovich M."/>
            <person name="Vincze T."/>
            <person name="Roberts R.J."/>
        </authorList>
    </citation>
    <scope>NUCLEOTIDE SEQUENCE [LARGE SCALE GENOMIC DNA]</scope>
    <source>
        <strain evidence="9 10">K2</strain>
    </source>
</reference>
<evidence type="ECO:0000256" key="4">
    <source>
        <dbReference type="ARBA" id="ARBA00022989"/>
    </source>
</evidence>
<evidence type="ECO:0000313" key="10">
    <source>
        <dbReference type="Proteomes" id="UP000324209"/>
    </source>
</evidence>
<evidence type="ECO:0000313" key="9">
    <source>
        <dbReference type="EMBL" id="QEN09043.1"/>
    </source>
</evidence>
<gene>
    <name evidence="9" type="ORF">EXM22_13975</name>
</gene>
<dbReference type="InterPro" id="IPR025857">
    <property type="entry name" value="MacB_PCD"/>
</dbReference>
<dbReference type="RefSeq" id="WP_149487119.1">
    <property type="nucleotide sequence ID" value="NZ_CP036150.1"/>
</dbReference>
<dbReference type="Proteomes" id="UP000324209">
    <property type="component" value="Chromosome"/>
</dbReference>
<keyword evidence="5 6" id="KW-0472">Membrane</keyword>
<dbReference type="PANTHER" id="PTHR43738">
    <property type="entry name" value="ABC TRANSPORTER, MEMBRANE PROTEIN"/>
    <property type="match status" value="1"/>
</dbReference>
<dbReference type="Pfam" id="PF12704">
    <property type="entry name" value="MacB_PCD"/>
    <property type="match status" value="1"/>
</dbReference>
<feature type="transmembrane region" description="Helical" evidence="6">
    <location>
        <begin position="288"/>
        <end position="309"/>
    </location>
</feature>
<dbReference type="InterPro" id="IPR003838">
    <property type="entry name" value="ABC3_permease_C"/>
</dbReference>
<evidence type="ECO:0000259" key="8">
    <source>
        <dbReference type="Pfam" id="PF12704"/>
    </source>
</evidence>
<evidence type="ECO:0000256" key="5">
    <source>
        <dbReference type="ARBA" id="ARBA00023136"/>
    </source>
</evidence>
<evidence type="ECO:0000256" key="1">
    <source>
        <dbReference type="ARBA" id="ARBA00004651"/>
    </source>
</evidence>
<feature type="transmembrane region" description="Helical" evidence="6">
    <location>
        <begin position="15"/>
        <end position="33"/>
    </location>
</feature>
<name>A0A5C1QLU6_9SPIO</name>
<feature type="transmembrane region" description="Helical" evidence="6">
    <location>
        <begin position="380"/>
        <end position="402"/>
    </location>
</feature>
<dbReference type="AlphaFoldDB" id="A0A5C1QLU6"/>
<keyword evidence="3 6" id="KW-0812">Transmembrane</keyword>
<comment type="subcellular location">
    <subcellularLocation>
        <location evidence="1">Cell membrane</location>
        <topology evidence="1">Multi-pass membrane protein</topology>
    </subcellularLocation>
</comment>
<protein>
    <submittedName>
        <fullName evidence="9">ABC transporter permease</fullName>
    </submittedName>
</protein>
<dbReference type="Pfam" id="PF02687">
    <property type="entry name" value="FtsX"/>
    <property type="match status" value="1"/>
</dbReference>
<dbReference type="PANTHER" id="PTHR43738:SF2">
    <property type="entry name" value="ABC TRANSPORTER PERMEASE"/>
    <property type="match status" value="1"/>
</dbReference>
<dbReference type="GO" id="GO:0005886">
    <property type="term" value="C:plasma membrane"/>
    <property type="evidence" value="ECO:0007669"/>
    <property type="project" value="UniProtKB-SubCell"/>
</dbReference>
<feature type="domain" description="ABC3 transporter permease C-terminal" evidence="7">
    <location>
        <begin position="288"/>
        <end position="404"/>
    </location>
</feature>
<dbReference type="KEGG" id="ock:EXM22_13975"/>